<evidence type="ECO:0000313" key="1">
    <source>
        <dbReference type="EMBL" id="EKC67539.1"/>
    </source>
</evidence>
<reference evidence="1" key="1">
    <citation type="journal article" date="2013" name="Environ. Microbiol.">
        <title>Microbiota from the distal guts of lean and obese adolescents exhibit partial functional redundancy besides clear differences in community structure.</title>
        <authorList>
            <person name="Ferrer M."/>
            <person name="Ruiz A."/>
            <person name="Lanza F."/>
            <person name="Haange S.B."/>
            <person name="Oberbach A."/>
            <person name="Till H."/>
            <person name="Bargiela R."/>
            <person name="Campoy C."/>
            <person name="Segura M.T."/>
            <person name="Richter M."/>
            <person name="von Bergen M."/>
            <person name="Seifert J."/>
            <person name="Suarez A."/>
        </authorList>
    </citation>
    <scope>NUCLEOTIDE SEQUENCE</scope>
</reference>
<accession>K1TJ14</accession>
<dbReference type="EMBL" id="AJWZ01003685">
    <property type="protein sequence ID" value="EKC67539.1"/>
    <property type="molecule type" value="Genomic_DNA"/>
</dbReference>
<proteinExistence type="predicted"/>
<sequence>TSGNTRNVTTLDITGDVTFDHVRFG</sequence>
<name>K1TJ14_9ZZZZ</name>
<feature type="non-terminal residue" evidence="1">
    <location>
        <position position="1"/>
    </location>
</feature>
<protein>
    <submittedName>
        <fullName evidence="1">Uncharacterized protein</fullName>
    </submittedName>
</protein>
<comment type="caution">
    <text evidence="1">The sequence shown here is derived from an EMBL/GenBank/DDBJ whole genome shotgun (WGS) entry which is preliminary data.</text>
</comment>
<organism evidence="1">
    <name type="scientific">human gut metagenome</name>
    <dbReference type="NCBI Taxonomy" id="408170"/>
    <lineage>
        <taxon>unclassified sequences</taxon>
        <taxon>metagenomes</taxon>
        <taxon>organismal metagenomes</taxon>
    </lineage>
</organism>
<dbReference type="AlphaFoldDB" id="K1TJ14"/>
<gene>
    <name evidence="1" type="ORF">OBE_05395</name>
</gene>